<proteinExistence type="predicted"/>
<sequence>MERRSAHRSESAVEAEAYLGDPVALGEAFLEKLFLDPVRSLGRRQLFTGCAAISLAWARRKARAGEAPAYWVRLAALAHAGVLTDARIEAKDPEAFAQWAIENFGVEQLWATSMERQEAPRWSPELLSEVYLRADLNAQAMLAIQNMPFGGQVASWSKIVEGEAMSDLASRPLGLLIYPGPLDDFGPPPNDVELAEWETPPGGATTLLGLLDALPFCAKIGQPSAATVDRLIGILTAERDFVSDDIDRYLTALNAVADMSAAGRSVRLSDAVLDRCTTLLRQQDAQERIPYLLSIAVTACAACEDRKAYRDRFGAFFTSTAFRLGDETALSTLRQIIDHMLVAERRMAPELGRARLIADYKLRRAP</sequence>
<accession>A0ABW4K633</accession>
<dbReference type="RefSeq" id="WP_378797970.1">
    <property type="nucleotide sequence ID" value="NZ_JBHUER010000003.1"/>
</dbReference>
<reference evidence="2" key="1">
    <citation type="journal article" date="2019" name="Int. J. Syst. Evol. Microbiol.">
        <title>The Global Catalogue of Microorganisms (GCM) 10K type strain sequencing project: providing services to taxonomists for standard genome sequencing and annotation.</title>
        <authorList>
            <consortium name="The Broad Institute Genomics Platform"/>
            <consortium name="The Broad Institute Genome Sequencing Center for Infectious Disease"/>
            <person name="Wu L."/>
            <person name="Ma J."/>
        </authorList>
    </citation>
    <scope>NUCLEOTIDE SEQUENCE [LARGE SCALE GENOMIC DNA]</scope>
    <source>
        <strain evidence="2">KCTC 23707</strain>
    </source>
</reference>
<gene>
    <name evidence="1" type="ORF">ACFSCV_06030</name>
</gene>
<evidence type="ECO:0000313" key="2">
    <source>
        <dbReference type="Proteomes" id="UP001597308"/>
    </source>
</evidence>
<dbReference type="Proteomes" id="UP001597308">
    <property type="component" value="Unassembled WGS sequence"/>
</dbReference>
<name>A0ABW4K633_9HYPH</name>
<organism evidence="1 2">
    <name type="scientific">Methylopila henanensis</name>
    <dbReference type="NCBI Taxonomy" id="873516"/>
    <lineage>
        <taxon>Bacteria</taxon>
        <taxon>Pseudomonadati</taxon>
        <taxon>Pseudomonadota</taxon>
        <taxon>Alphaproteobacteria</taxon>
        <taxon>Hyphomicrobiales</taxon>
        <taxon>Methylopilaceae</taxon>
        <taxon>Methylopila</taxon>
    </lineage>
</organism>
<comment type="caution">
    <text evidence="1">The sequence shown here is derived from an EMBL/GenBank/DDBJ whole genome shotgun (WGS) entry which is preliminary data.</text>
</comment>
<dbReference type="EMBL" id="JBHUER010000003">
    <property type="protein sequence ID" value="MFD1702561.1"/>
    <property type="molecule type" value="Genomic_DNA"/>
</dbReference>
<protein>
    <recommendedName>
        <fullName evidence="3">DUF4192 family protein</fullName>
    </recommendedName>
</protein>
<keyword evidence="2" id="KW-1185">Reference proteome</keyword>
<evidence type="ECO:0000313" key="1">
    <source>
        <dbReference type="EMBL" id="MFD1702561.1"/>
    </source>
</evidence>
<evidence type="ECO:0008006" key="3">
    <source>
        <dbReference type="Google" id="ProtNLM"/>
    </source>
</evidence>